<reference evidence="2 3" key="1">
    <citation type="journal article" date="2014" name="Genome Announc.">
        <title>Complete Genome Sequence of the Model Rhizosphere Strain Azospirillum brasilense Az39, Successfully Applied in Agriculture.</title>
        <authorList>
            <person name="Rivera D."/>
            <person name="Revale S."/>
            <person name="Molina R."/>
            <person name="Gualpa J."/>
            <person name="Puente M."/>
            <person name="Maroniche G."/>
            <person name="Paris G."/>
            <person name="Baker D."/>
            <person name="Clavijo B."/>
            <person name="McLay K."/>
            <person name="Spaepen S."/>
            <person name="Perticari A."/>
            <person name="Vazquez M."/>
            <person name="Wisniewski-Dye F."/>
            <person name="Watkins C."/>
            <person name="Martinez-Abarca F."/>
            <person name="Vanderleyden J."/>
            <person name="Cassan F."/>
        </authorList>
    </citation>
    <scope>NUCLEOTIDE SEQUENCE [LARGE SCALE GENOMIC DNA]</scope>
    <source>
        <strain evidence="2 3">Az39</strain>
        <plasmid evidence="2">AbAZ39_p1</plasmid>
    </source>
</reference>
<dbReference type="Pfam" id="PF02464">
    <property type="entry name" value="CinA"/>
    <property type="match status" value="1"/>
</dbReference>
<dbReference type="SUPFAM" id="SSF142433">
    <property type="entry name" value="CinA-like"/>
    <property type="match status" value="1"/>
</dbReference>
<protein>
    <submittedName>
        <fullName evidence="2">Damage-inducible protein CinA</fullName>
    </submittedName>
</protein>
<dbReference type="RefSeq" id="WP_040134123.1">
    <property type="nucleotide sequence ID" value="NZ_CP007794.1"/>
</dbReference>
<dbReference type="InterPro" id="IPR036653">
    <property type="entry name" value="CinA-like_C"/>
</dbReference>
<dbReference type="Proteomes" id="UP000027186">
    <property type="component" value="Plasmid AbAZ39_p1"/>
</dbReference>
<geneLocation type="plasmid" evidence="2 3">
    <name>AbAZ39_p1</name>
</geneLocation>
<keyword evidence="2" id="KW-0614">Plasmid</keyword>
<evidence type="ECO:0000259" key="1">
    <source>
        <dbReference type="Pfam" id="PF02464"/>
    </source>
</evidence>
<dbReference type="NCBIfam" id="TIGR00199">
    <property type="entry name" value="PncC_domain"/>
    <property type="match status" value="1"/>
</dbReference>
<dbReference type="AlphaFoldDB" id="A0A060DLR7"/>
<name>A0A060DLR7_9PROT</name>
<dbReference type="KEGG" id="abq:ABAZ39_17535"/>
<dbReference type="EMBL" id="CP007794">
    <property type="protein sequence ID" value="AIB13740.1"/>
    <property type="molecule type" value="Genomic_DNA"/>
</dbReference>
<organism evidence="2 3">
    <name type="scientific">Azospirillum argentinense</name>
    <dbReference type="NCBI Taxonomy" id="2970906"/>
    <lineage>
        <taxon>Bacteria</taxon>
        <taxon>Pseudomonadati</taxon>
        <taxon>Pseudomonadota</taxon>
        <taxon>Alphaproteobacteria</taxon>
        <taxon>Rhodospirillales</taxon>
        <taxon>Azospirillaceae</taxon>
        <taxon>Azospirillum</taxon>
    </lineage>
</organism>
<proteinExistence type="predicted"/>
<accession>A0A060DLR7</accession>
<evidence type="ECO:0000313" key="3">
    <source>
        <dbReference type="Proteomes" id="UP000027186"/>
    </source>
</evidence>
<dbReference type="InterPro" id="IPR008136">
    <property type="entry name" value="CinA_C"/>
</dbReference>
<evidence type="ECO:0000313" key="2">
    <source>
        <dbReference type="EMBL" id="AIB13740.1"/>
    </source>
</evidence>
<gene>
    <name evidence="2" type="ORF">ABAZ39_17535</name>
</gene>
<dbReference type="Gene3D" id="3.90.950.20">
    <property type="entry name" value="CinA-like"/>
    <property type="match status" value="1"/>
</dbReference>
<feature type="domain" description="CinA C-terminal" evidence="1">
    <location>
        <begin position="8"/>
        <end position="159"/>
    </location>
</feature>
<sequence>MFPDHIRELAAKLLAEYELAGYTLATAESCTGGLIAGALTDIAGSSKVVDRGFVTYSNVAKSEMLGVPHSLIYAHGAVSPEVAVAMAVGALAKSKADVTVAVTGVAGPGGGTPEKPVGRVYIATAVRRGAAKHKEYTFPGDREAVRLATVQTALERLRTARPETGIR</sequence>